<dbReference type="EMBL" id="JBHSSW010000013">
    <property type="protein sequence ID" value="MFC6198757.1"/>
    <property type="molecule type" value="Genomic_DNA"/>
</dbReference>
<evidence type="ECO:0000313" key="3">
    <source>
        <dbReference type="Proteomes" id="UP001596303"/>
    </source>
</evidence>
<dbReference type="Pfam" id="PF07700">
    <property type="entry name" value="HNOB"/>
    <property type="match status" value="1"/>
</dbReference>
<keyword evidence="3" id="KW-1185">Reference proteome</keyword>
<organism evidence="2 3">
    <name type="scientific">Ponticaulis profundi</name>
    <dbReference type="NCBI Taxonomy" id="2665222"/>
    <lineage>
        <taxon>Bacteria</taxon>
        <taxon>Pseudomonadati</taxon>
        <taxon>Pseudomonadota</taxon>
        <taxon>Alphaproteobacteria</taxon>
        <taxon>Hyphomonadales</taxon>
        <taxon>Hyphomonadaceae</taxon>
        <taxon>Ponticaulis</taxon>
    </lineage>
</organism>
<dbReference type="InterPro" id="IPR011644">
    <property type="entry name" value="Heme_NO-bd"/>
</dbReference>
<name>A0ABW1SBV4_9PROT</name>
<dbReference type="SUPFAM" id="SSF111126">
    <property type="entry name" value="Ligand-binding domain in the NO signalling and Golgi transport"/>
    <property type="match status" value="1"/>
</dbReference>
<proteinExistence type="predicted"/>
<comment type="caution">
    <text evidence="2">The sequence shown here is derived from an EMBL/GenBank/DDBJ whole genome shotgun (WGS) entry which is preliminary data.</text>
</comment>
<dbReference type="InterPro" id="IPR024096">
    <property type="entry name" value="NO_sig/Golgi_transp_ligand-bd"/>
</dbReference>
<reference evidence="3" key="1">
    <citation type="journal article" date="2019" name="Int. J. Syst. Evol. Microbiol.">
        <title>The Global Catalogue of Microorganisms (GCM) 10K type strain sequencing project: providing services to taxonomists for standard genome sequencing and annotation.</title>
        <authorList>
            <consortium name="The Broad Institute Genomics Platform"/>
            <consortium name="The Broad Institute Genome Sequencing Center for Infectious Disease"/>
            <person name="Wu L."/>
            <person name="Ma J."/>
        </authorList>
    </citation>
    <scope>NUCLEOTIDE SEQUENCE [LARGE SCALE GENOMIC DNA]</scope>
    <source>
        <strain evidence="3">CGMCC-1.15741</strain>
    </source>
</reference>
<dbReference type="Gene3D" id="3.90.1520.10">
    <property type="entry name" value="H-NOX domain"/>
    <property type="match status" value="1"/>
</dbReference>
<protein>
    <submittedName>
        <fullName evidence="2">Heme NO-binding domain-containing protein</fullName>
    </submittedName>
</protein>
<dbReference type="InterPro" id="IPR038158">
    <property type="entry name" value="H-NOX_domain_sf"/>
</dbReference>
<gene>
    <name evidence="2" type="ORF">ACFQDM_11735</name>
</gene>
<accession>A0ABW1SBV4</accession>
<dbReference type="Proteomes" id="UP001596303">
    <property type="component" value="Unassembled WGS sequence"/>
</dbReference>
<evidence type="ECO:0000313" key="2">
    <source>
        <dbReference type="EMBL" id="MFC6198757.1"/>
    </source>
</evidence>
<dbReference type="RefSeq" id="WP_377379253.1">
    <property type="nucleotide sequence ID" value="NZ_JBHSSW010000013.1"/>
</dbReference>
<sequence length="188" mass="21464">MKGVLFVELLNMAEADLGESRVDLILNQLNLSSGGAYNTVERFSPEEFETLVRHIANAMGETRAQLSSRFGRWMFAYFARIHPDFVERHATTFSLLNALEDEVHSEIRKLDDHANIPHMEAERQSAYEFIFIYRSTRKLVDFCQGAIEACLDHYGEGAQVSRNVVETPTESIVVFHIHLSKENMIVSI</sequence>
<feature type="domain" description="Heme NO-binding" evidence="1">
    <location>
        <begin position="2"/>
        <end position="161"/>
    </location>
</feature>
<evidence type="ECO:0000259" key="1">
    <source>
        <dbReference type="Pfam" id="PF07700"/>
    </source>
</evidence>